<gene>
    <name evidence="2" type="ORF">CSIM01_00950</name>
</gene>
<proteinExistence type="predicted"/>
<organism evidence="2 3">
    <name type="scientific">Colletotrichum simmondsii</name>
    <dbReference type="NCBI Taxonomy" id="703756"/>
    <lineage>
        <taxon>Eukaryota</taxon>
        <taxon>Fungi</taxon>
        <taxon>Dikarya</taxon>
        <taxon>Ascomycota</taxon>
        <taxon>Pezizomycotina</taxon>
        <taxon>Sordariomycetes</taxon>
        <taxon>Hypocreomycetidae</taxon>
        <taxon>Glomerellales</taxon>
        <taxon>Glomerellaceae</taxon>
        <taxon>Colletotrichum</taxon>
        <taxon>Colletotrichum acutatum species complex</taxon>
    </lineage>
</organism>
<evidence type="ECO:0000313" key="2">
    <source>
        <dbReference type="EMBL" id="KXH29222.1"/>
    </source>
</evidence>
<sequence length="97" mass="10501">MKVAAVLAFAFLAPNAVSAWMCNCRNREQPNIKVALKFCGPGLGHTRCWNAKTNVQACILSNPITQADCDAKYGGKGEWVAECEHYTGPCPPGMTQQ</sequence>
<feature type="signal peptide" evidence="1">
    <location>
        <begin position="1"/>
        <end position="19"/>
    </location>
</feature>
<name>A0A135RZY4_9PEZI</name>
<comment type="caution">
    <text evidence="2">The sequence shown here is derived from an EMBL/GenBank/DDBJ whole genome shotgun (WGS) entry which is preliminary data.</text>
</comment>
<accession>A0A135RZY4</accession>
<feature type="chain" id="PRO_5007801564" description="Extracellular membrane protein CFEM domain-containing protein" evidence="1">
    <location>
        <begin position="20"/>
        <end position="97"/>
    </location>
</feature>
<protein>
    <recommendedName>
        <fullName evidence="4">Extracellular membrane protein CFEM domain-containing protein</fullName>
    </recommendedName>
</protein>
<dbReference type="OrthoDB" id="4792664at2759"/>
<dbReference type="Proteomes" id="UP000070328">
    <property type="component" value="Unassembled WGS sequence"/>
</dbReference>
<keyword evidence="3" id="KW-1185">Reference proteome</keyword>
<evidence type="ECO:0008006" key="4">
    <source>
        <dbReference type="Google" id="ProtNLM"/>
    </source>
</evidence>
<reference evidence="2 3" key="1">
    <citation type="submission" date="2014-02" db="EMBL/GenBank/DDBJ databases">
        <title>The genome sequence of Colletotrichum simmondsii CBS122122.</title>
        <authorList>
            <person name="Baroncelli R."/>
            <person name="Thon M.R."/>
        </authorList>
    </citation>
    <scope>NUCLEOTIDE SEQUENCE [LARGE SCALE GENOMIC DNA]</scope>
    <source>
        <strain evidence="2 3">CBS122122</strain>
    </source>
</reference>
<dbReference type="AlphaFoldDB" id="A0A135RZY4"/>
<evidence type="ECO:0000313" key="3">
    <source>
        <dbReference type="Proteomes" id="UP000070328"/>
    </source>
</evidence>
<dbReference type="EMBL" id="JFBX01000757">
    <property type="protein sequence ID" value="KXH29222.1"/>
    <property type="molecule type" value="Genomic_DNA"/>
</dbReference>
<evidence type="ECO:0000256" key="1">
    <source>
        <dbReference type="SAM" id="SignalP"/>
    </source>
</evidence>
<keyword evidence="1" id="KW-0732">Signal</keyword>